<keyword evidence="2" id="KW-1185">Reference proteome</keyword>
<protein>
    <submittedName>
        <fullName evidence="1">Uncharacterized protein</fullName>
    </submittedName>
</protein>
<reference evidence="1 2" key="1">
    <citation type="journal article" date="2020" name="Phytopathology">
        <title>Genome Sequence Resources of Colletotrichum truncatum, C. plurivorum, C. musicola, and C. sojae: Four Species Pathogenic to Soybean (Glycine max).</title>
        <authorList>
            <person name="Rogerio F."/>
            <person name="Boufleur T.R."/>
            <person name="Ciampi-Guillardi M."/>
            <person name="Sukno S.A."/>
            <person name="Thon M.R."/>
            <person name="Massola Junior N.S."/>
            <person name="Baroncelli R."/>
        </authorList>
    </citation>
    <scope>NUCLEOTIDE SEQUENCE [LARGE SCALE GENOMIC DNA]</scope>
    <source>
        <strain evidence="1 2">CMES1059</strain>
    </source>
</reference>
<proteinExistence type="predicted"/>
<dbReference type="Proteomes" id="UP000805649">
    <property type="component" value="Unassembled WGS sequence"/>
</dbReference>
<gene>
    <name evidence="1" type="ORF">CTRU02_200875</name>
</gene>
<organism evidence="1 2">
    <name type="scientific">Colletotrichum truncatum</name>
    <name type="common">Anthracnose fungus</name>
    <name type="synonym">Colletotrichum capsici</name>
    <dbReference type="NCBI Taxonomy" id="5467"/>
    <lineage>
        <taxon>Eukaryota</taxon>
        <taxon>Fungi</taxon>
        <taxon>Dikarya</taxon>
        <taxon>Ascomycota</taxon>
        <taxon>Pezizomycotina</taxon>
        <taxon>Sordariomycetes</taxon>
        <taxon>Hypocreomycetidae</taxon>
        <taxon>Glomerellales</taxon>
        <taxon>Glomerellaceae</taxon>
        <taxon>Colletotrichum</taxon>
        <taxon>Colletotrichum truncatum species complex</taxon>
    </lineage>
</organism>
<evidence type="ECO:0000313" key="1">
    <source>
        <dbReference type="EMBL" id="KAL0942989.1"/>
    </source>
</evidence>
<dbReference type="EMBL" id="VUJX02000001">
    <property type="protein sequence ID" value="KAL0942989.1"/>
    <property type="molecule type" value="Genomic_DNA"/>
</dbReference>
<comment type="caution">
    <text evidence="1">The sequence shown here is derived from an EMBL/GenBank/DDBJ whole genome shotgun (WGS) entry which is preliminary data.</text>
</comment>
<evidence type="ECO:0000313" key="2">
    <source>
        <dbReference type="Proteomes" id="UP000805649"/>
    </source>
</evidence>
<name>A0ACC3ZFR2_COLTU</name>
<accession>A0ACC3ZFR2</accession>
<sequence length="40" mass="4389">MSALSRFQTSAPKGLHWTTALTDKAASALQSPWQSFDFFG</sequence>